<dbReference type="EMBL" id="JBHSXN010000002">
    <property type="protein sequence ID" value="MFC6953576.1"/>
    <property type="molecule type" value="Genomic_DNA"/>
</dbReference>
<dbReference type="Proteomes" id="UP001596395">
    <property type="component" value="Unassembled WGS sequence"/>
</dbReference>
<keyword evidence="2" id="KW-1185">Reference proteome</keyword>
<dbReference type="RefSeq" id="WP_336350533.1">
    <property type="nucleotide sequence ID" value="NZ_JAZAQL010000002.1"/>
</dbReference>
<proteinExistence type="predicted"/>
<evidence type="ECO:0000313" key="2">
    <source>
        <dbReference type="Proteomes" id="UP001596395"/>
    </source>
</evidence>
<reference evidence="1 2" key="1">
    <citation type="journal article" date="2019" name="Int. J. Syst. Evol. Microbiol.">
        <title>The Global Catalogue of Microorganisms (GCM) 10K type strain sequencing project: providing services to taxonomists for standard genome sequencing and annotation.</title>
        <authorList>
            <consortium name="The Broad Institute Genomics Platform"/>
            <consortium name="The Broad Institute Genome Sequencing Center for Infectious Disease"/>
            <person name="Wu L."/>
            <person name="Ma J."/>
        </authorList>
    </citation>
    <scope>NUCLEOTIDE SEQUENCE [LARGE SCALE GENOMIC DNA]</scope>
    <source>
        <strain evidence="1 2">GX26</strain>
    </source>
</reference>
<evidence type="ECO:0000313" key="1">
    <source>
        <dbReference type="EMBL" id="MFC6953576.1"/>
    </source>
</evidence>
<name>A0ABD5VI11_9EURY</name>
<evidence type="ECO:0008006" key="3">
    <source>
        <dbReference type="Google" id="ProtNLM"/>
    </source>
</evidence>
<accession>A0ABD5VI11</accession>
<organism evidence="1 2">
    <name type="scientific">Halorubellus litoreus</name>
    <dbReference type="NCBI Taxonomy" id="755308"/>
    <lineage>
        <taxon>Archaea</taxon>
        <taxon>Methanobacteriati</taxon>
        <taxon>Methanobacteriota</taxon>
        <taxon>Stenosarchaea group</taxon>
        <taxon>Halobacteria</taxon>
        <taxon>Halobacteriales</taxon>
        <taxon>Halorubellaceae</taxon>
        <taxon>Halorubellus</taxon>
    </lineage>
</organism>
<sequence>MRIEHDPMQCENCGELTHEDLETVENVPRLDPDTYEVHGDATEVYVCGGCHAIVGVQ</sequence>
<comment type="caution">
    <text evidence="1">The sequence shown here is derived from an EMBL/GenBank/DDBJ whole genome shotgun (WGS) entry which is preliminary data.</text>
</comment>
<dbReference type="AlphaFoldDB" id="A0ABD5VI11"/>
<gene>
    <name evidence="1" type="ORF">ACFQGB_11945</name>
</gene>
<protein>
    <recommendedName>
        <fullName evidence="3">Small CPxCG-related zinc finger protein</fullName>
    </recommendedName>
</protein>